<feature type="binding site" evidence="7">
    <location>
        <position position="243"/>
    </location>
    <ligand>
        <name>Mg(2+)</name>
        <dbReference type="ChEBI" id="CHEBI:18420"/>
    </ligand>
</feature>
<keyword evidence="11" id="KW-1185">Reference proteome</keyword>
<dbReference type="Gene3D" id="3.20.20.120">
    <property type="entry name" value="Enolase-like C-terminal domain"/>
    <property type="match status" value="1"/>
</dbReference>
<gene>
    <name evidence="10" type="ORF">TSYNT_5222</name>
</gene>
<dbReference type="Proteomes" id="UP000062160">
    <property type="component" value="Unassembled WGS sequence"/>
</dbReference>
<dbReference type="SFLD" id="SFLDF00009">
    <property type="entry name" value="o-succinylbenzoate_synthase"/>
    <property type="match status" value="1"/>
</dbReference>
<dbReference type="SUPFAM" id="SSF51604">
    <property type="entry name" value="Enolase C-terminal domain-like"/>
    <property type="match status" value="1"/>
</dbReference>
<dbReference type="SUPFAM" id="SSF54826">
    <property type="entry name" value="Enolase N-terminal domain-like"/>
    <property type="match status" value="1"/>
</dbReference>
<evidence type="ECO:0000256" key="3">
    <source>
        <dbReference type="ARBA" id="ARBA00022842"/>
    </source>
</evidence>
<evidence type="ECO:0000259" key="9">
    <source>
        <dbReference type="SMART" id="SM00922"/>
    </source>
</evidence>
<dbReference type="STRING" id="224999.GCA_001485475_00378"/>
<dbReference type="InterPro" id="IPR029017">
    <property type="entry name" value="Enolase-like_N"/>
</dbReference>
<evidence type="ECO:0000313" key="11">
    <source>
        <dbReference type="Proteomes" id="UP000062160"/>
    </source>
</evidence>
<feature type="binding site" evidence="6">
    <location>
        <position position="320"/>
    </location>
    <ligand>
        <name>substrate</name>
    </ligand>
</feature>
<evidence type="ECO:0000256" key="4">
    <source>
        <dbReference type="ARBA" id="ARBA00023235"/>
    </source>
</evidence>
<evidence type="ECO:0000256" key="1">
    <source>
        <dbReference type="ARBA" id="ARBA00008031"/>
    </source>
</evidence>
<keyword evidence="4 8" id="KW-0413">Isomerase</keyword>
<evidence type="ECO:0000256" key="8">
    <source>
        <dbReference type="RuleBase" id="RU366006"/>
    </source>
</evidence>
<dbReference type="AlphaFoldDB" id="A0A0U9HGJ6"/>
<dbReference type="InterPro" id="IPR013341">
    <property type="entry name" value="Mandelate_racemase_N_dom"/>
</dbReference>
<feature type="binding site" evidence="6">
    <location>
        <position position="135"/>
    </location>
    <ligand>
        <name>substrate</name>
    </ligand>
</feature>
<evidence type="ECO:0000256" key="2">
    <source>
        <dbReference type="ARBA" id="ARBA00022723"/>
    </source>
</evidence>
<dbReference type="OrthoDB" id="9775391at2"/>
<dbReference type="InterPro" id="IPR036849">
    <property type="entry name" value="Enolase-like_C_sf"/>
</dbReference>
<name>A0A0U9HGJ6_9FIRM</name>
<feature type="binding site" evidence="6">
    <location>
        <position position="322"/>
    </location>
    <ligand>
        <name>substrate</name>
    </ligand>
</feature>
<feature type="active site" description="Proton acceptor; specific for (R)-substrate epimerization" evidence="5">
    <location>
        <position position="162"/>
    </location>
</feature>
<dbReference type="SFLD" id="SFLDS00001">
    <property type="entry name" value="Enolase"/>
    <property type="match status" value="1"/>
</dbReference>
<dbReference type="InterPro" id="IPR013342">
    <property type="entry name" value="Mandelate_racemase_C"/>
</dbReference>
<dbReference type="RefSeq" id="WP_059031467.1">
    <property type="nucleotide sequence ID" value="NZ_BSDN01000001.1"/>
</dbReference>
<dbReference type="InterPro" id="IPR029065">
    <property type="entry name" value="Enolase_C-like"/>
</dbReference>
<sequence>MRINDIEVGKIKIPLKKPFKTALREVYELENMIVKITTDTDSIGYGEAAVTPVITGDTIGSIKCAITDYIKPKIIGMEVENLESIMTEIDASLVHNENAKASVDMAIYDLFGQFYGAPVFKLLGGFRNKVVTDITISVNEPEDMAKDAIEAVEKGYETLKVKVGKNPSKDLERLKAIRAAIGYDIDIRIDANQGWTPKEAVKILRKMEDDGLCIELVEQPVKASDIIGLKYVADNVEIPVLADESVFSPLDAANIIQNRAADLINIKLMKTGGIHNALKICDLAETYGIECMLGCMMESKIGLTAACHLACAKSIITRFDLDGPNLCAEDPVIGGANYDEYVITLDNKPGLGFKEINSVEYY</sequence>
<dbReference type="InterPro" id="IPR034603">
    <property type="entry name" value="Dipeptide_epimerase"/>
</dbReference>
<evidence type="ECO:0000256" key="7">
    <source>
        <dbReference type="PIRSR" id="PIRSR634603-3"/>
    </source>
</evidence>
<evidence type="ECO:0000313" key="10">
    <source>
        <dbReference type="EMBL" id="GAQ24396.1"/>
    </source>
</evidence>
<feature type="binding site" evidence="7">
    <location>
        <position position="218"/>
    </location>
    <ligand>
        <name>Mg(2+)</name>
        <dbReference type="ChEBI" id="CHEBI:18420"/>
    </ligand>
</feature>
<dbReference type="FunFam" id="3.30.390.10:FF:000009">
    <property type="entry name" value="Hydrophobic dipeptide epimerase"/>
    <property type="match status" value="1"/>
</dbReference>
<dbReference type="SMART" id="SM00922">
    <property type="entry name" value="MR_MLE"/>
    <property type="match status" value="1"/>
</dbReference>
<feature type="domain" description="Mandelate racemase/muconate lactonizing enzyme C-terminal" evidence="9">
    <location>
        <begin position="141"/>
        <end position="239"/>
    </location>
</feature>
<evidence type="ECO:0000256" key="5">
    <source>
        <dbReference type="PIRSR" id="PIRSR634603-1"/>
    </source>
</evidence>
<organism evidence="10">
    <name type="scientific">Tepidanaerobacter syntrophicus</name>
    <dbReference type="NCBI Taxonomy" id="224999"/>
    <lineage>
        <taxon>Bacteria</taxon>
        <taxon>Bacillati</taxon>
        <taxon>Bacillota</taxon>
        <taxon>Clostridia</taxon>
        <taxon>Thermosediminibacterales</taxon>
        <taxon>Tepidanaerobacteraceae</taxon>
        <taxon>Tepidanaerobacter</taxon>
    </lineage>
</organism>
<feature type="binding site" evidence="6">
    <location>
        <position position="295"/>
    </location>
    <ligand>
        <name>substrate</name>
    </ligand>
</feature>
<accession>A0A0U9HGJ6</accession>
<feature type="binding site" evidence="6">
    <location>
        <position position="160"/>
    </location>
    <ligand>
        <name>substrate</name>
    </ligand>
</feature>
<dbReference type="GO" id="GO:0016855">
    <property type="term" value="F:racemase and epimerase activity, acting on amino acids and derivatives"/>
    <property type="evidence" value="ECO:0007669"/>
    <property type="project" value="UniProtKB-UniRule"/>
</dbReference>
<dbReference type="Pfam" id="PF02746">
    <property type="entry name" value="MR_MLE_N"/>
    <property type="match status" value="1"/>
</dbReference>
<feature type="binding site" evidence="7">
    <location>
        <position position="190"/>
    </location>
    <ligand>
        <name>Mg(2+)</name>
        <dbReference type="ChEBI" id="CHEBI:18420"/>
    </ligand>
</feature>
<reference evidence="10" key="1">
    <citation type="journal article" date="2016" name="Genome Announc.">
        <title>Draft Genome Sequence of the Syntrophic Lactate-Degrading Bacterium Tepidanaerobacter syntrophicus JLT.</title>
        <authorList>
            <person name="Matsuura N."/>
            <person name="Ohashi A."/>
            <person name="Tourlousse D.M."/>
            <person name="Sekiguchi Y."/>
        </authorList>
    </citation>
    <scope>NUCLEOTIDE SEQUENCE [LARGE SCALE GENOMIC DNA]</scope>
    <source>
        <strain evidence="10">JL</strain>
    </source>
</reference>
<dbReference type="PANTHER" id="PTHR48073">
    <property type="entry name" value="O-SUCCINYLBENZOATE SYNTHASE-RELATED"/>
    <property type="match status" value="1"/>
</dbReference>
<comment type="cofactor">
    <cofactor evidence="7 8">
        <name>Mg(2+)</name>
        <dbReference type="ChEBI" id="CHEBI:18420"/>
    </cofactor>
    <text evidence="7 8">Binds 1 Mg(2+) ion per subunit.</text>
</comment>
<dbReference type="GO" id="GO:0000287">
    <property type="term" value="F:magnesium ion binding"/>
    <property type="evidence" value="ECO:0007669"/>
    <property type="project" value="UniProtKB-ARBA"/>
</dbReference>
<dbReference type="EC" id="5.1.1.-" evidence="8"/>
<keyword evidence="2 7" id="KW-0479">Metal-binding</keyword>
<comment type="similarity">
    <text evidence="1 8">Belongs to the mandelate racemase/muconate lactonizing enzyme family.</text>
</comment>
<dbReference type="Pfam" id="PF13378">
    <property type="entry name" value="MR_MLE_C"/>
    <property type="match status" value="1"/>
</dbReference>
<feature type="active site" description="Proton acceptor; specific for (S)-substrate epimerization" evidence="5">
    <location>
        <position position="267"/>
    </location>
</feature>
<feature type="binding site" evidence="6">
    <location>
        <position position="24"/>
    </location>
    <ligand>
        <name>substrate</name>
    </ligand>
</feature>
<protein>
    <recommendedName>
        <fullName evidence="8">Dipeptide epimerase</fullName>
        <ecNumber evidence="8">5.1.1.-</ecNumber>
    </recommendedName>
</protein>
<dbReference type="GO" id="GO:0006518">
    <property type="term" value="P:peptide metabolic process"/>
    <property type="evidence" value="ECO:0007669"/>
    <property type="project" value="UniProtKB-ARBA"/>
</dbReference>
<dbReference type="EMBL" id="DF976999">
    <property type="protein sequence ID" value="GAQ24396.1"/>
    <property type="molecule type" value="Genomic_DNA"/>
</dbReference>
<proteinExistence type="inferred from homology"/>
<evidence type="ECO:0000256" key="6">
    <source>
        <dbReference type="PIRSR" id="PIRSR634603-2"/>
    </source>
</evidence>
<dbReference type="Gene3D" id="3.30.390.10">
    <property type="entry name" value="Enolase-like, N-terminal domain"/>
    <property type="match status" value="1"/>
</dbReference>
<dbReference type="CDD" id="cd03319">
    <property type="entry name" value="L-Ala-DL-Glu_epimerase"/>
    <property type="match status" value="1"/>
</dbReference>
<dbReference type="SFLD" id="SFLDG00180">
    <property type="entry name" value="muconate_cycloisomerase"/>
    <property type="match status" value="1"/>
</dbReference>
<feature type="binding site" evidence="6">
    <location>
        <position position="297"/>
    </location>
    <ligand>
        <name>substrate</name>
    </ligand>
</feature>
<keyword evidence="3 7" id="KW-0460">Magnesium</keyword>
<dbReference type="PANTHER" id="PTHR48073:SF2">
    <property type="entry name" value="O-SUCCINYLBENZOATE SYNTHASE"/>
    <property type="match status" value="1"/>
</dbReference>